<dbReference type="PANTHER" id="PTHR21143">
    <property type="entry name" value="INVERTEBRATE GUSTATORY RECEPTOR"/>
    <property type="match status" value="1"/>
</dbReference>
<evidence type="ECO:0000313" key="8">
    <source>
        <dbReference type="WBParaSite" id="PSAMB.scaffold5200size12343.g26087.t1"/>
    </source>
</evidence>
<evidence type="ECO:0000256" key="1">
    <source>
        <dbReference type="ARBA" id="ARBA00004141"/>
    </source>
</evidence>
<organism evidence="7 8">
    <name type="scientific">Plectus sambesii</name>
    <dbReference type="NCBI Taxonomy" id="2011161"/>
    <lineage>
        <taxon>Eukaryota</taxon>
        <taxon>Metazoa</taxon>
        <taxon>Ecdysozoa</taxon>
        <taxon>Nematoda</taxon>
        <taxon>Chromadorea</taxon>
        <taxon>Plectida</taxon>
        <taxon>Plectina</taxon>
        <taxon>Plectoidea</taxon>
        <taxon>Plectidae</taxon>
        <taxon>Plectus</taxon>
    </lineage>
</organism>
<dbReference type="Pfam" id="PF08395">
    <property type="entry name" value="7tm_7"/>
    <property type="match status" value="1"/>
</dbReference>
<dbReference type="WBParaSite" id="PSAMB.scaffold5200size12343.g26087.t1">
    <property type="protein sequence ID" value="PSAMB.scaffold5200size12343.g26087.t1"/>
    <property type="gene ID" value="PSAMB.scaffold5200size12343.g26087"/>
</dbReference>
<dbReference type="InterPro" id="IPR013604">
    <property type="entry name" value="7TM_chemorcpt"/>
</dbReference>
<keyword evidence="5" id="KW-0675">Receptor</keyword>
<feature type="transmembrane region" description="Helical" evidence="6">
    <location>
        <begin position="206"/>
        <end position="225"/>
    </location>
</feature>
<dbReference type="GO" id="GO:0016020">
    <property type="term" value="C:membrane"/>
    <property type="evidence" value="ECO:0007669"/>
    <property type="project" value="UniProtKB-SubCell"/>
</dbReference>
<dbReference type="GO" id="GO:0030425">
    <property type="term" value="C:dendrite"/>
    <property type="evidence" value="ECO:0007669"/>
    <property type="project" value="TreeGrafter"/>
</dbReference>
<dbReference type="GO" id="GO:0043025">
    <property type="term" value="C:neuronal cell body"/>
    <property type="evidence" value="ECO:0007669"/>
    <property type="project" value="TreeGrafter"/>
</dbReference>
<keyword evidence="4 6" id="KW-0472">Membrane</keyword>
<feature type="transmembrane region" description="Helical" evidence="6">
    <location>
        <begin position="73"/>
        <end position="90"/>
    </location>
</feature>
<dbReference type="GO" id="GO:0050909">
    <property type="term" value="P:sensory perception of taste"/>
    <property type="evidence" value="ECO:0007669"/>
    <property type="project" value="InterPro"/>
</dbReference>
<keyword evidence="7" id="KW-1185">Reference proteome</keyword>
<evidence type="ECO:0000313" key="7">
    <source>
        <dbReference type="Proteomes" id="UP000887566"/>
    </source>
</evidence>
<evidence type="ECO:0000256" key="3">
    <source>
        <dbReference type="ARBA" id="ARBA00022989"/>
    </source>
</evidence>
<keyword evidence="3 6" id="KW-1133">Transmembrane helix</keyword>
<sequence>MAASLLIGNPSQPDTYIVNGGMLYETVDRNVIKHRLPTLEQRLAPTLRVLQIFGFFPLCVNTKAACVRQRIEFLLWTVMILGLLFLNAFLFKLNIETIWLYSEIFEWLHAQTICSIINGLKPLIAGVSMIIFWLQATKHRRFLKRLTQIDAIFRAEFGASPDVRKLNIFVVAVTVVVLLFVCTIRSGEFYFNQEQLGSHLLVDLSLIIVPLLSLWVILPIVYFEVCNQLVRFWTRQLQQAIKRDGQPGRHARRSVKFYYEQFLHLCGLQNDMSNLFNPFILFALGWSVFSLCLTIYFVTQTDAHFPEIPSNETFSGAESITSQEWFITVSFNMMYGFLQITMAAGHVCVLCFTGTRTNERTRAILAALLSTLPEEESAADRFYVTCFMFKINTQYMWGVTAWRAFPFERGAFFTVRFTTCFMFKINTQYMWGVTAWRAFPFERGAFFTLVSLILTYSVLLLKFRNERRGTPSLTAQEIANSTPDSVARQEL</sequence>
<dbReference type="Proteomes" id="UP000887566">
    <property type="component" value="Unplaced"/>
</dbReference>
<evidence type="ECO:0000256" key="5">
    <source>
        <dbReference type="ARBA" id="ARBA00023170"/>
    </source>
</evidence>
<dbReference type="GO" id="GO:0030424">
    <property type="term" value="C:axon"/>
    <property type="evidence" value="ECO:0007669"/>
    <property type="project" value="TreeGrafter"/>
</dbReference>
<evidence type="ECO:0000256" key="4">
    <source>
        <dbReference type="ARBA" id="ARBA00023136"/>
    </source>
</evidence>
<dbReference type="PANTHER" id="PTHR21143:SF121">
    <property type="entry name" value="GUSTATORY AND ODORANT RECEPTOR 21A"/>
    <property type="match status" value="1"/>
</dbReference>
<feature type="transmembrane region" description="Helical" evidence="6">
    <location>
        <begin position="411"/>
        <end position="431"/>
    </location>
</feature>
<feature type="transmembrane region" description="Helical" evidence="6">
    <location>
        <begin position="166"/>
        <end position="186"/>
    </location>
</feature>
<evidence type="ECO:0000256" key="6">
    <source>
        <dbReference type="SAM" id="Phobius"/>
    </source>
</evidence>
<evidence type="ECO:0000256" key="2">
    <source>
        <dbReference type="ARBA" id="ARBA00022692"/>
    </source>
</evidence>
<reference evidence="8" key="1">
    <citation type="submission" date="2022-11" db="UniProtKB">
        <authorList>
            <consortium name="WormBaseParasite"/>
        </authorList>
    </citation>
    <scope>IDENTIFICATION</scope>
</reference>
<feature type="transmembrane region" description="Helical" evidence="6">
    <location>
        <begin position="110"/>
        <end position="134"/>
    </location>
</feature>
<feature type="transmembrane region" description="Helical" evidence="6">
    <location>
        <begin position="333"/>
        <end position="352"/>
    </location>
</feature>
<feature type="transmembrane region" description="Helical" evidence="6">
    <location>
        <begin position="279"/>
        <end position="299"/>
    </location>
</feature>
<comment type="subcellular location">
    <subcellularLocation>
        <location evidence="1">Membrane</location>
        <topology evidence="1">Multi-pass membrane protein</topology>
    </subcellularLocation>
</comment>
<accession>A0A914WS81</accession>
<name>A0A914WS81_9BILA</name>
<feature type="transmembrane region" description="Helical" evidence="6">
    <location>
        <begin position="443"/>
        <end position="461"/>
    </location>
</feature>
<dbReference type="AlphaFoldDB" id="A0A914WS81"/>
<protein>
    <submittedName>
        <fullName evidence="8">Gustatory receptor</fullName>
    </submittedName>
</protein>
<keyword evidence="2 6" id="KW-0812">Transmembrane</keyword>
<proteinExistence type="predicted"/>